<dbReference type="PROSITE" id="PS01229">
    <property type="entry name" value="COF_2"/>
    <property type="match status" value="1"/>
</dbReference>
<dbReference type="HOGENOM" id="CLU_044146_7_2_9"/>
<dbReference type="EMBL" id="CP003261">
    <property type="protein sequence ID" value="AGK96952.1"/>
    <property type="molecule type" value="Genomic_DNA"/>
</dbReference>
<keyword evidence="1" id="KW-0378">Hydrolase</keyword>
<dbReference type="KEGG" id="cpas:Clopa_2066"/>
<dbReference type="RefSeq" id="WP_015615260.1">
    <property type="nucleotide sequence ID" value="NC_021182.1"/>
</dbReference>
<dbReference type="Proteomes" id="UP000013523">
    <property type="component" value="Chromosome"/>
</dbReference>
<dbReference type="InterPro" id="IPR006379">
    <property type="entry name" value="HAD-SF_hydro_IIB"/>
</dbReference>
<gene>
    <name evidence="1" type="ORF">Clopa_2066</name>
</gene>
<dbReference type="Gene3D" id="3.40.50.1000">
    <property type="entry name" value="HAD superfamily/HAD-like"/>
    <property type="match status" value="1"/>
</dbReference>
<organism evidence="1 2">
    <name type="scientific">Clostridium pasteurianum BC1</name>
    <dbReference type="NCBI Taxonomy" id="86416"/>
    <lineage>
        <taxon>Bacteria</taxon>
        <taxon>Bacillati</taxon>
        <taxon>Bacillota</taxon>
        <taxon>Clostridia</taxon>
        <taxon>Eubacteriales</taxon>
        <taxon>Clostridiaceae</taxon>
        <taxon>Clostridium</taxon>
    </lineage>
</organism>
<dbReference type="NCBIfam" id="TIGR00099">
    <property type="entry name" value="Cof-subfamily"/>
    <property type="match status" value="1"/>
</dbReference>
<dbReference type="GO" id="GO:0005829">
    <property type="term" value="C:cytosol"/>
    <property type="evidence" value="ECO:0007669"/>
    <property type="project" value="TreeGrafter"/>
</dbReference>
<accession>R4K1H8</accession>
<dbReference type="Gene3D" id="3.30.1240.10">
    <property type="match status" value="1"/>
</dbReference>
<dbReference type="PANTHER" id="PTHR10000:SF25">
    <property type="entry name" value="PHOSPHATASE YKRA-RELATED"/>
    <property type="match status" value="1"/>
</dbReference>
<dbReference type="GO" id="GO:0000287">
    <property type="term" value="F:magnesium ion binding"/>
    <property type="evidence" value="ECO:0007669"/>
    <property type="project" value="TreeGrafter"/>
</dbReference>
<dbReference type="InterPro" id="IPR023214">
    <property type="entry name" value="HAD_sf"/>
</dbReference>
<dbReference type="GO" id="GO:0016791">
    <property type="term" value="F:phosphatase activity"/>
    <property type="evidence" value="ECO:0007669"/>
    <property type="project" value="TreeGrafter"/>
</dbReference>
<dbReference type="PANTHER" id="PTHR10000">
    <property type="entry name" value="PHOSPHOSERINE PHOSPHATASE"/>
    <property type="match status" value="1"/>
</dbReference>
<dbReference type="SFLD" id="SFLDG01140">
    <property type="entry name" value="C2.B:_Phosphomannomutase_and_P"/>
    <property type="match status" value="1"/>
</dbReference>
<dbReference type="SUPFAM" id="SSF56784">
    <property type="entry name" value="HAD-like"/>
    <property type="match status" value="1"/>
</dbReference>
<dbReference type="Pfam" id="PF08282">
    <property type="entry name" value="Hydrolase_3"/>
    <property type="match status" value="1"/>
</dbReference>
<sequence length="265" mass="30566">MKKAIFFDIDGTLIDCPKGINEISPRVKKSIKTLQNEGNYVFIATGRPYAFIYKELLDFGFDGFVLTNGAQVIVKNKAIYKQQINKNFVKKLIYDLEKFDIQYILQGEIYSYIKEKYRELYSYYDSFYIPRKYIKSEYNIEDIATYKIEMLCKNKEGTDYCLSLENEEYDYIHNSSPNVFEFYSKKDTKASGIIKVLEHLNIPINNSYAFGDGKNDIEMLKTVGCGIAMGNAGDEVKNYAKEITDEVENDGIAVGIEKFILDKSI</sequence>
<reference evidence="1 2" key="1">
    <citation type="submission" date="2012-01" db="EMBL/GenBank/DDBJ databases">
        <title>Complete sequence of chromosome of Clostridium pasteurianum BC1.</title>
        <authorList>
            <consortium name="US DOE Joint Genome Institute"/>
            <person name="Lucas S."/>
            <person name="Han J."/>
            <person name="Lapidus A."/>
            <person name="Cheng J.-F."/>
            <person name="Goodwin L."/>
            <person name="Pitluck S."/>
            <person name="Peters L."/>
            <person name="Mikhailova N."/>
            <person name="Teshima H."/>
            <person name="Detter J.C."/>
            <person name="Han C."/>
            <person name="Tapia R."/>
            <person name="Land M."/>
            <person name="Hauser L."/>
            <person name="Kyrpides N."/>
            <person name="Ivanova N."/>
            <person name="Pagani I."/>
            <person name="Dunn J."/>
            <person name="Taghavi S."/>
            <person name="Francis A."/>
            <person name="van der Lelie D."/>
            <person name="Woyke T."/>
        </authorList>
    </citation>
    <scope>NUCLEOTIDE SEQUENCE [LARGE SCALE GENOMIC DNA]</scope>
    <source>
        <strain evidence="1 2">BC1</strain>
    </source>
</reference>
<keyword evidence="2" id="KW-1185">Reference proteome</keyword>
<dbReference type="InterPro" id="IPR036412">
    <property type="entry name" value="HAD-like_sf"/>
</dbReference>
<dbReference type="OrthoDB" id="9810101at2"/>
<dbReference type="InterPro" id="IPR000150">
    <property type="entry name" value="Cof"/>
</dbReference>
<name>R4K1H8_CLOPA</name>
<protein>
    <submittedName>
        <fullName evidence="1">HAD-superfamily hydrolase, subfamily IIB</fullName>
    </submittedName>
</protein>
<evidence type="ECO:0000313" key="2">
    <source>
        <dbReference type="Proteomes" id="UP000013523"/>
    </source>
</evidence>
<proteinExistence type="predicted"/>
<dbReference type="AlphaFoldDB" id="R4K1H8"/>
<dbReference type="PATRIC" id="fig|86416.3.peg.2038"/>
<dbReference type="NCBIfam" id="TIGR01484">
    <property type="entry name" value="HAD-SF-IIB"/>
    <property type="match status" value="1"/>
</dbReference>
<dbReference type="eggNOG" id="COG0561">
    <property type="taxonomic scope" value="Bacteria"/>
</dbReference>
<dbReference type="SFLD" id="SFLDS00003">
    <property type="entry name" value="Haloacid_Dehalogenase"/>
    <property type="match status" value="1"/>
</dbReference>
<evidence type="ECO:0000313" key="1">
    <source>
        <dbReference type="EMBL" id="AGK96952.1"/>
    </source>
</evidence>